<dbReference type="PANTHER" id="PTHR33608:SF7">
    <property type="entry name" value="DUF58 DOMAIN-CONTAINING PROTEIN"/>
    <property type="match status" value="1"/>
</dbReference>
<dbReference type="InterPro" id="IPR036465">
    <property type="entry name" value="vWFA_dom_sf"/>
</dbReference>
<dbReference type="AlphaFoldDB" id="A1ZG23"/>
<dbReference type="InterPro" id="IPR002881">
    <property type="entry name" value="DUF58"/>
</dbReference>
<dbReference type="OrthoDB" id="9776116at2"/>
<feature type="domain" description="DUF58" evidence="1">
    <location>
        <begin position="51"/>
        <end position="268"/>
    </location>
</feature>
<dbReference type="eggNOG" id="COG1721">
    <property type="taxonomic scope" value="Bacteria"/>
</dbReference>
<comment type="caution">
    <text evidence="2">The sequence shown here is derived from an EMBL/GenBank/DDBJ whole genome shotgun (WGS) entry which is preliminary data.</text>
</comment>
<dbReference type="RefSeq" id="WP_002694667.1">
    <property type="nucleotide sequence ID" value="NZ_AAWS01000006.1"/>
</dbReference>
<dbReference type="EMBL" id="AAWS01000006">
    <property type="protein sequence ID" value="EAY30440.1"/>
    <property type="molecule type" value="Genomic_DNA"/>
</dbReference>
<organism evidence="2 3">
    <name type="scientific">Microscilla marina ATCC 23134</name>
    <dbReference type="NCBI Taxonomy" id="313606"/>
    <lineage>
        <taxon>Bacteria</taxon>
        <taxon>Pseudomonadati</taxon>
        <taxon>Bacteroidota</taxon>
        <taxon>Cytophagia</taxon>
        <taxon>Cytophagales</taxon>
        <taxon>Microscillaceae</taxon>
        <taxon>Microscilla</taxon>
    </lineage>
</organism>
<name>A1ZG23_MICM2</name>
<keyword evidence="3" id="KW-1185">Reference proteome</keyword>
<sequence>MKNQQEYNDLLQPELLNSVEGLVLMSKMIIGSYLLGQNQSIKTGQGQVFRQYRSYQPGDDLRLLDWKMYARSGRYFVKESEIETNITVKFVIDASASMLHEDQPKGSKVSIKKIDFARLLAATLAHLALEQGDAIGLFAINENQLVQLAPRQHRQHLHRFVYELLQIKPGGKFPAVNDSPLLYHNQGGNKEMIVFISDMYQHSHEIYKTLEQLSALRNEVLFFHLMGNNELELNYKGTVTLEDLETGQRVQVDSQKVRKQYKEQLAQHLNKIKTQMLDLEISYDLFSMGEPLDRALNDFLVKRRF</sequence>
<evidence type="ECO:0000313" key="3">
    <source>
        <dbReference type="Proteomes" id="UP000004095"/>
    </source>
</evidence>
<accession>A1ZG23</accession>
<dbReference type="SUPFAM" id="SSF53300">
    <property type="entry name" value="vWA-like"/>
    <property type="match status" value="1"/>
</dbReference>
<evidence type="ECO:0000313" key="2">
    <source>
        <dbReference type="EMBL" id="EAY30440.1"/>
    </source>
</evidence>
<proteinExistence type="predicted"/>
<dbReference type="Gene3D" id="3.40.50.410">
    <property type="entry name" value="von Willebrand factor, type A domain"/>
    <property type="match status" value="1"/>
</dbReference>
<gene>
    <name evidence="2" type="ORF">M23134_03076</name>
</gene>
<protein>
    <recommendedName>
        <fullName evidence="1">DUF58 domain-containing protein</fullName>
    </recommendedName>
</protein>
<dbReference type="PANTHER" id="PTHR33608">
    <property type="entry name" value="BLL2464 PROTEIN"/>
    <property type="match status" value="1"/>
</dbReference>
<evidence type="ECO:0000259" key="1">
    <source>
        <dbReference type="Pfam" id="PF01882"/>
    </source>
</evidence>
<dbReference type="Pfam" id="PF01882">
    <property type="entry name" value="DUF58"/>
    <property type="match status" value="1"/>
</dbReference>
<dbReference type="Proteomes" id="UP000004095">
    <property type="component" value="Unassembled WGS sequence"/>
</dbReference>
<reference evidence="2 3" key="1">
    <citation type="submission" date="2007-01" db="EMBL/GenBank/DDBJ databases">
        <authorList>
            <person name="Haygood M."/>
            <person name="Podell S."/>
            <person name="Anderson C."/>
            <person name="Hopkinson B."/>
            <person name="Roe K."/>
            <person name="Barbeau K."/>
            <person name="Gaasterland T."/>
            <person name="Ferriera S."/>
            <person name="Johnson J."/>
            <person name="Kravitz S."/>
            <person name="Beeson K."/>
            <person name="Sutton G."/>
            <person name="Rogers Y.-H."/>
            <person name="Friedman R."/>
            <person name="Frazier M."/>
            <person name="Venter J.C."/>
        </authorList>
    </citation>
    <scope>NUCLEOTIDE SEQUENCE [LARGE SCALE GENOMIC DNA]</scope>
    <source>
        <strain evidence="2 3">ATCC 23134</strain>
    </source>
</reference>